<sequence length="292" mass="32799">MESPSSPTRGLEDEQTMRTRPEPLWRHHDRKAMKSGQRGTIYWVGKQILAEDGSKTGKVEKGASYHGEWGDNQKNGYGVQIFPTGQKYEGQWRDGARNGEGTLWVPFGKAGKLRKLYVGGWKDDKRHGRGTCFFKEGQFFQGDWNQGKMQGQGLLRYQNGDLYIGEWSHGLRSGHGTLTKANGDCYEGLWLNDKKEGSGSYFYAESGKVFVGEWLDDLPKAGIYTQAASNPEQASAVPETSVLPVLKLKYPNEVLEEALLAVQDMQRFPLESRSDEGEEFPDLDGPIDSEDY</sequence>
<evidence type="ECO:0000256" key="1">
    <source>
        <dbReference type="ARBA" id="ARBA00004218"/>
    </source>
</evidence>
<dbReference type="SMART" id="SM00698">
    <property type="entry name" value="MORN"/>
    <property type="match status" value="6"/>
</dbReference>
<dbReference type="AlphaFoldDB" id="A0AA36N1C8"/>
<feature type="region of interest" description="Disordered" evidence="6">
    <location>
        <begin position="270"/>
        <end position="292"/>
    </location>
</feature>
<dbReference type="InterPro" id="IPR052472">
    <property type="entry name" value="MORN3"/>
</dbReference>
<comment type="function">
    <text evidence="5">Assembles a suppression complex (suppresome) by tethering SIRT1 and MDM2 to regulate composite modifications of p53/TP53. Confers both deacetylation-mediated functional inactivation, by SIRT1, and ubiquitination-dependent degradation, by MDM2, of p53/TP53, promoting a proliferative and cell survival behaviors. May play a role in the regulation of spermatogenesis.</text>
</comment>
<evidence type="ECO:0000256" key="5">
    <source>
        <dbReference type="ARBA" id="ARBA00045851"/>
    </source>
</evidence>
<accession>A0AA36N1C8</accession>
<organism evidence="7 8">
    <name type="scientific">Effrenium voratum</name>
    <dbReference type="NCBI Taxonomy" id="2562239"/>
    <lineage>
        <taxon>Eukaryota</taxon>
        <taxon>Sar</taxon>
        <taxon>Alveolata</taxon>
        <taxon>Dinophyceae</taxon>
        <taxon>Suessiales</taxon>
        <taxon>Symbiodiniaceae</taxon>
        <taxon>Effrenium</taxon>
    </lineage>
</organism>
<dbReference type="PANTHER" id="PTHR46511:SF1">
    <property type="entry name" value="MORN REPEAT-CONTAINING PROTEIN 3"/>
    <property type="match status" value="1"/>
</dbReference>
<reference evidence="7" key="1">
    <citation type="submission" date="2023-08" db="EMBL/GenBank/DDBJ databases">
        <authorList>
            <person name="Chen Y."/>
            <person name="Shah S."/>
            <person name="Dougan E. K."/>
            <person name="Thang M."/>
            <person name="Chan C."/>
        </authorList>
    </citation>
    <scope>NUCLEOTIDE SEQUENCE</scope>
</reference>
<keyword evidence="3" id="KW-0968">Cytoplasmic vesicle</keyword>
<keyword evidence="2" id="KW-0677">Repeat</keyword>
<comment type="subcellular location">
    <subcellularLocation>
        <location evidence="1">Cytoplasmic vesicle</location>
        <location evidence="1">Secretory vesicle</location>
        <location evidence="1">Acrosome</location>
    </subcellularLocation>
</comment>
<name>A0AA36N1C8_9DINO</name>
<feature type="region of interest" description="Disordered" evidence="6">
    <location>
        <begin position="1"/>
        <end position="33"/>
    </location>
</feature>
<dbReference type="InterPro" id="IPR003409">
    <property type="entry name" value="MORN"/>
</dbReference>
<protein>
    <recommendedName>
        <fullName evidence="4">MORN repeat-containing protein 3</fullName>
    </recommendedName>
</protein>
<evidence type="ECO:0000256" key="4">
    <source>
        <dbReference type="ARBA" id="ARBA00039854"/>
    </source>
</evidence>
<dbReference type="GO" id="GO:0001669">
    <property type="term" value="C:acrosomal vesicle"/>
    <property type="evidence" value="ECO:0007669"/>
    <property type="project" value="UniProtKB-SubCell"/>
</dbReference>
<proteinExistence type="predicted"/>
<feature type="compositionally biased region" description="Acidic residues" evidence="6">
    <location>
        <begin position="276"/>
        <end position="292"/>
    </location>
</feature>
<gene>
    <name evidence="7" type="ORF">EVOR1521_LOCUS16261</name>
</gene>
<keyword evidence="8" id="KW-1185">Reference proteome</keyword>
<dbReference type="Pfam" id="PF02493">
    <property type="entry name" value="MORN"/>
    <property type="match status" value="6"/>
</dbReference>
<evidence type="ECO:0000256" key="3">
    <source>
        <dbReference type="ARBA" id="ARBA00023329"/>
    </source>
</evidence>
<dbReference type="EMBL" id="CAUJNA010002190">
    <property type="protein sequence ID" value="CAJ1390986.1"/>
    <property type="molecule type" value="Genomic_DNA"/>
</dbReference>
<dbReference type="Proteomes" id="UP001178507">
    <property type="component" value="Unassembled WGS sequence"/>
</dbReference>
<evidence type="ECO:0000313" key="8">
    <source>
        <dbReference type="Proteomes" id="UP001178507"/>
    </source>
</evidence>
<dbReference type="SUPFAM" id="SSF82185">
    <property type="entry name" value="Histone H3 K4-specific methyltransferase SET7/9 N-terminal domain"/>
    <property type="match status" value="2"/>
</dbReference>
<feature type="compositionally biased region" description="Basic and acidic residues" evidence="6">
    <location>
        <begin position="10"/>
        <end position="26"/>
    </location>
</feature>
<dbReference type="PANTHER" id="PTHR46511">
    <property type="entry name" value="MORN REPEAT-CONTAINING PROTEIN 3"/>
    <property type="match status" value="1"/>
</dbReference>
<evidence type="ECO:0000256" key="6">
    <source>
        <dbReference type="SAM" id="MobiDB-lite"/>
    </source>
</evidence>
<evidence type="ECO:0000256" key="2">
    <source>
        <dbReference type="ARBA" id="ARBA00022737"/>
    </source>
</evidence>
<dbReference type="Gene3D" id="2.20.110.10">
    <property type="entry name" value="Histone H3 K4-specific methyltransferase SET7/9 N-terminal domain"/>
    <property type="match status" value="3"/>
</dbReference>
<comment type="caution">
    <text evidence="7">The sequence shown here is derived from an EMBL/GenBank/DDBJ whole genome shotgun (WGS) entry which is preliminary data.</text>
</comment>
<evidence type="ECO:0000313" key="7">
    <source>
        <dbReference type="EMBL" id="CAJ1390986.1"/>
    </source>
</evidence>